<accession>A0AAW7XLM6</accession>
<keyword evidence="1" id="KW-0472">Membrane</keyword>
<feature type="transmembrane region" description="Helical" evidence="1">
    <location>
        <begin position="444"/>
        <end position="463"/>
    </location>
</feature>
<gene>
    <name evidence="2" type="ORF">Q4490_13440</name>
</gene>
<dbReference type="AlphaFoldDB" id="A0AAW7XLM6"/>
<evidence type="ECO:0000313" key="3">
    <source>
        <dbReference type="Proteomes" id="UP001169862"/>
    </source>
</evidence>
<organism evidence="2 3">
    <name type="scientific">Neptunomonas phycophila</name>
    <dbReference type="NCBI Taxonomy" id="1572645"/>
    <lineage>
        <taxon>Bacteria</taxon>
        <taxon>Pseudomonadati</taxon>
        <taxon>Pseudomonadota</taxon>
        <taxon>Gammaproteobacteria</taxon>
        <taxon>Oceanospirillales</taxon>
        <taxon>Oceanospirillaceae</taxon>
        <taxon>Neptunomonas</taxon>
    </lineage>
</organism>
<proteinExistence type="predicted"/>
<evidence type="ECO:0000256" key="1">
    <source>
        <dbReference type="SAM" id="Phobius"/>
    </source>
</evidence>
<sequence length="765" mass="82592">MANGSIATKTADYTLVSMAPDVCWTKVGKSWRPIPYNITHTMDNSENVSPNVFAGGKEAFMHGESFITGVTGDEPGRRGGIVTGTLTEISFGLEKSGSVYVNGKPSVRTGDQVWMNQTTPAAKQGKVGPDKPTSWVKVVATYDDPWKTPIHEAPLILSINGQCVAPMSTLSGGTGHNTTVSSQAMAIQTQEEPGTLVQVGVAPGSVQVVGDTIPGLEDVNRELRFSLESSLDTTYRRVLTSMQEFQAQWDEYGIFSTAISYKDGALAGSELWFDHLADTKKLITETDWQGLSETAYEKVTAGLETAVGSIEDSHKKAANWLIEGAQQEKPWAWFGNQITDASEYAWNAYTNTVEDVADDIADLFKETKEDLESIADISVKLFEHRDDIFLFFQNISSANTSDIANFIDTVIADIDPELARSIKEDTDSYGVFLELINDDAGRIFLSYLGLIIGAVPPNFYAFLYGAAAAYIILEVLFCILLAFISGGLAVAARFAAIIARIAVMGMKVTAVNKRIASGARAVSAYIDSLKVIESSLKQLKAIGANTRRIKLKDQKASGSTGETLVIERKVVPNEFGVIYAKAPAAKIEIDGVADDIAEMFGGQVAKAPIKSQERAIQKIMNDYDGDATKIKDLARNTIIVPPDKLDSAVAELAKRGASIKVIDGAKDPLGYSGVNSTIKTQAGIVGEIQVNTPAMIYAKESEAMARALVGDDLYTSVASKSGIPGGQGHKFYEEWRVLSPSSTQAQSIAEQSRAYYEAIRRSNGY</sequence>
<feature type="transmembrane region" description="Helical" evidence="1">
    <location>
        <begin position="469"/>
        <end position="496"/>
    </location>
</feature>
<keyword evidence="1" id="KW-0812">Transmembrane</keyword>
<dbReference type="Pfam" id="PF13665">
    <property type="entry name" value="Tox-PAAR-like"/>
    <property type="match status" value="1"/>
</dbReference>
<name>A0AAW7XLM6_9GAMM</name>
<dbReference type="RefSeq" id="WP_303551331.1">
    <property type="nucleotide sequence ID" value="NZ_JAUOPG010000009.1"/>
</dbReference>
<dbReference type="EMBL" id="JAUOPG010000009">
    <property type="protein sequence ID" value="MDO6454572.1"/>
    <property type="molecule type" value="Genomic_DNA"/>
</dbReference>
<protein>
    <submittedName>
        <fullName evidence="2">DUF4150 domain-containing protein</fullName>
    </submittedName>
</protein>
<comment type="caution">
    <text evidence="2">The sequence shown here is derived from an EMBL/GenBank/DDBJ whole genome shotgun (WGS) entry which is preliminary data.</text>
</comment>
<keyword evidence="1" id="KW-1133">Transmembrane helix</keyword>
<dbReference type="Proteomes" id="UP001169862">
    <property type="component" value="Unassembled WGS sequence"/>
</dbReference>
<reference evidence="2" key="1">
    <citation type="submission" date="2023-07" db="EMBL/GenBank/DDBJ databases">
        <title>Genome content predicts the carbon catabolic preferences of heterotrophic bacteria.</title>
        <authorList>
            <person name="Gralka M."/>
        </authorList>
    </citation>
    <scope>NUCLEOTIDE SEQUENCE</scope>
    <source>
        <strain evidence="2">I2M16</strain>
    </source>
</reference>
<evidence type="ECO:0000313" key="2">
    <source>
        <dbReference type="EMBL" id="MDO6454572.1"/>
    </source>
</evidence>